<proteinExistence type="predicted"/>
<evidence type="ECO:0000313" key="1">
    <source>
        <dbReference type="EMBL" id="QHD69010.1"/>
    </source>
</evidence>
<name>A0A6P1GKN0_SPHYA</name>
<dbReference type="RefSeq" id="WP_159367408.1">
    <property type="nucleotide sequence ID" value="NZ_CP047218.1"/>
</dbReference>
<organism evidence="1 2">
    <name type="scientific">Sphingobium yanoikuyae</name>
    <name type="common">Sphingomonas yanoikuyae</name>
    <dbReference type="NCBI Taxonomy" id="13690"/>
    <lineage>
        <taxon>Bacteria</taxon>
        <taxon>Pseudomonadati</taxon>
        <taxon>Pseudomonadota</taxon>
        <taxon>Alphaproteobacteria</taxon>
        <taxon>Sphingomonadales</taxon>
        <taxon>Sphingomonadaceae</taxon>
        <taxon>Sphingobium</taxon>
    </lineage>
</organism>
<evidence type="ECO:0000313" key="2">
    <source>
        <dbReference type="Proteomes" id="UP000464086"/>
    </source>
</evidence>
<reference evidence="1 2" key="1">
    <citation type="submission" date="2019-12" db="EMBL/GenBank/DDBJ databases">
        <title>Functional and genomic insights into the Sphingobium yanoikuyae YC-JY1, a bacterium efficiently degrading bisphenol A.</title>
        <authorList>
            <person name="Jia Y."/>
            <person name="Li X."/>
            <person name="Wang J."/>
            <person name="Eltoukhy A."/>
            <person name="Lamraoui I."/>
            <person name="Yan Y."/>
        </authorList>
    </citation>
    <scope>NUCLEOTIDE SEQUENCE [LARGE SCALE GENOMIC DNA]</scope>
    <source>
        <strain evidence="1 2">YC-JY1</strain>
    </source>
</reference>
<accession>A0A6P1GKN0</accession>
<dbReference type="AlphaFoldDB" id="A0A6P1GKN0"/>
<dbReference type="EMBL" id="CP047218">
    <property type="protein sequence ID" value="QHD69010.1"/>
    <property type="molecule type" value="Genomic_DNA"/>
</dbReference>
<gene>
    <name evidence="1" type="ORF">GS397_19370</name>
</gene>
<sequence>MSRDEESYIWLLLAQVFGDQGSDLDGHGAQPGGICVKEGGAFKNYHAQRGNIRGDIRWQKPTKRT</sequence>
<protein>
    <submittedName>
        <fullName evidence="1">Uncharacterized protein</fullName>
    </submittedName>
</protein>
<dbReference type="Proteomes" id="UP000464086">
    <property type="component" value="Chromosome"/>
</dbReference>